<gene>
    <name evidence="1" type="ORF">GJV76_00115</name>
</gene>
<proteinExistence type="predicted"/>
<sequence length="110" mass="13160">MEREFRLDVVLEEESLDFTTIVNQITNAFDIELTVKNHKGRLLGKGVWDERYSFQLEDKYDDLFGDHDLFFEMGIKFSATVDDCITIQQKVLRRLDEYNIAWNRVMLIKY</sequence>
<keyword evidence="2" id="KW-1185">Reference proteome</keyword>
<dbReference type="EMBL" id="WMJX01000001">
    <property type="protein sequence ID" value="MTG96557.1"/>
    <property type="molecule type" value="Genomic_DNA"/>
</dbReference>
<accession>A0A6I3LF87</accession>
<protein>
    <submittedName>
        <fullName evidence="1">Uncharacterized protein</fullName>
    </submittedName>
</protein>
<organism evidence="1 2">
    <name type="scientific">Myroides albus</name>
    <dbReference type="NCBI Taxonomy" id="2562892"/>
    <lineage>
        <taxon>Bacteria</taxon>
        <taxon>Pseudomonadati</taxon>
        <taxon>Bacteroidota</taxon>
        <taxon>Flavobacteriia</taxon>
        <taxon>Flavobacteriales</taxon>
        <taxon>Flavobacteriaceae</taxon>
        <taxon>Myroides</taxon>
    </lineage>
</organism>
<reference evidence="1 2" key="1">
    <citation type="submission" date="2019-11" db="EMBL/GenBank/DDBJ databases">
        <title>Genome of Strain BIT-d1.</title>
        <authorList>
            <person name="Yang Y."/>
        </authorList>
    </citation>
    <scope>NUCLEOTIDE SEQUENCE [LARGE SCALE GENOMIC DNA]</scope>
    <source>
        <strain evidence="1 2">BIT-d1</strain>
    </source>
</reference>
<dbReference type="Proteomes" id="UP000438760">
    <property type="component" value="Unassembled WGS sequence"/>
</dbReference>
<evidence type="ECO:0000313" key="2">
    <source>
        <dbReference type="Proteomes" id="UP000438760"/>
    </source>
</evidence>
<dbReference type="AlphaFoldDB" id="A0A6I3LF87"/>
<comment type="caution">
    <text evidence="1">The sequence shown here is derived from an EMBL/GenBank/DDBJ whole genome shotgun (WGS) entry which is preliminary data.</text>
</comment>
<evidence type="ECO:0000313" key="1">
    <source>
        <dbReference type="EMBL" id="MTG96557.1"/>
    </source>
</evidence>
<dbReference type="RefSeq" id="WP_155090614.1">
    <property type="nucleotide sequence ID" value="NZ_CP102754.1"/>
</dbReference>
<name>A0A6I3LF87_9FLAO</name>